<name>A0ABP0RFS2_9DINO</name>
<proteinExistence type="predicted"/>
<dbReference type="EMBL" id="CAXAMM010041451">
    <property type="protein sequence ID" value="CAK9099435.1"/>
    <property type="molecule type" value="Genomic_DNA"/>
</dbReference>
<dbReference type="Proteomes" id="UP001642464">
    <property type="component" value="Unassembled WGS sequence"/>
</dbReference>
<accession>A0ABP0RFS2</accession>
<feature type="compositionally biased region" description="Basic and acidic residues" evidence="1">
    <location>
        <begin position="45"/>
        <end position="57"/>
    </location>
</feature>
<evidence type="ECO:0000256" key="1">
    <source>
        <dbReference type="SAM" id="MobiDB-lite"/>
    </source>
</evidence>
<feature type="region of interest" description="Disordered" evidence="1">
    <location>
        <begin position="31"/>
        <end position="57"/>
    </location>
</feature>
<feature type="compositionally biased region" description="Polar residues" evidence="1">
    <location>
        <begin position="69"/>
        <end position="80"/>
    </location>
</feature>
<organism evidence="2 3">
    <name type="scientific">Durusdinium trenchii</name>
    <dbReference type="NCBI Taxonomy" id="1381693"/>
    <lineage>
        <taxon>Eukaryota</taxon>
        <taxon>Sar</taxon>
        <taxon>Alveolata</taxon>
        <taxon>Dinophyceae</taxon>
        <taxon>Suessiales</taxon>
        <taxon>Symbiodiniaceae</taxon>
        <taxon>Durusdinium</taxon>
    </lineage>
</organism>
<reference evidence="2 3" key="1">
    <citation type="submission" date="2024-02" db="EMBL/GenBank/DDBJ databases">
        <authorList>
            <person name="Chen Y."/>
            <person name="Shah S."/>
            <person name="Dougan E. K."/>
            <person name="Thang M."/>
            <person name="Chan C."/>
        </authorList>
    </citation>
    <scope>NUCLEOTIDE SEQUENCE [LARGE SCALE GENOMIC DNA]</scope>
</reference>
<gene>
    <name evidence="2" type="ORF">SCF082_LOCUS46571</name>
</gene>
<evidence type="ECO:0000313" key="3">
    <source>
        <dbReference type="Proteomes" id="UP001642464"/>
    </source>
</evidence>
<comment type="caution">
    <text evidence="2">The sequence shown here is derived from an EMBL/GenBank/DDBJ whole genome shotgun (WGS) entry which is preliminary data.</text>
</comment>
<sequence>MEIWMKCRIEMAVAAFPRPWEPNCSNRFAASAGSRRCSPGAPGLGDREPNPGFREGEAVGEEGAWNLVPSSGQDGYSISEPSEAGDMASDQEYKAKMDELKVAPIEPAANDAARGSEARCCAFSRSVV</sequence>
<keyword evidence="3" id="KW-1185">Reference proteome</keyword>
<evidence type="ECO:0000313" key="2">
    <source>
        <dbReference type="EMBL" id="CAK9099435.1"/>
    </source>
</evidence>
<protein>
    <submittedName>
        <fullName evidence="2">High-affinity Na(+)/H(+) antiporter NhaS3</fullName>
    </submittedName>
</protein>
<feature type="region of interest" description="Disordered" evidence="1">
    <location>
        <begin position="69"/>
        <end position="88"/>
    </location>
</feature>